<keyword evidence="8 10" id="KW-0472">Membrane</keyword>
<evidence type="ECO:0000256" key="11">
    <source>
        <dbReference type="SAM" id="SignalP"/>
    </source>
</evidence>
<keyword evidence="7 10" id="KW-1133">Transmembrane helix</keyword>
<dbReference type="SUPFAM" id="SSF56317">
    <property type="entry name" value="Carbon-nitrogen hydrolase"/>
    <property type="match status" value="1"/>
</dbReference>
<dbReference type="UniPathway" id="UPA00666"/>
<feature type="transmembrane region" description="Helical" evidence="10">
    <location>
        <begin position="88"/>
        <end position="110"/>
    </location>
</feature>
<comment type="pathway">
    <text evidence="10">Protein modification; lipoprotein biosynthesis (N-acyl transfer).</text>
</comment>
<keyword evidence="6 10" id="KW-0812">Transmembrane</keyword>
<evidence type="ECO:0000256" key="3">
    <source>
        <dbReference type="ARBA" id="ARBA00022475"/>
    </source>
</evidence>
<reference evidence="13 14" key="1">
    <citation type="journal article" date="2013" name="Pathog. Dis.">
        <title>Genome sequences of 65 Helicobacter pylori strains isolated from asymptomatic individuals and patients with gastric cancer, peptic ulcer disease, or gastritis.</title>
        <authorList>
            <person name="Blanchard T.G."/>
            <person name="Czinn S.J."/>
            <person name="Correa P."/>
            <person name="Nakazawa T."/>
            <person name="Keelan M."/>
            <person name="Morningstar L."/>
            <person name="Santana-Cruz I."/>
            <person name="Maroo A."/>
            <person name="McCracken C."/>
            <person name="Shefchek K."/>
            <person name="Daugherty S."/>
            <person name="Song Y."/>
            <person name="Fraser C.M."/>
            <person name="Fricke W.F."/>
        </authorList>
    </citation>
    <scope>NUCLEOTIDE SEQUENCE [LARGE SCALE GENOMIC DNA]</scope>
    <source>
        <strain evidence="13 14">Hp H-6</strain>
    </source>
</reference>
<dbReference type="InterPro" id="IPR059109">
    <property type="entry name" value="Lnt_membrane_dom"/>
</dbReference>
<evidence type="ECO:0000313" key="13">
    <source>
        <dbReference type="EMBL" id="EJB83075.1"/>
    </source>
</evidence>
<keyword evidence="9 10" id="KW-0012">Acyltransferase</keyword>
<keyword evidence="11" id="KW-0732">Signal</keyword>
<dbReference type="InterPro" id="IPR036526">
    <property type="entry name" value="C-N_Hydrolase_sf"/>
</dbReference>
<dbReference type="HAMAP" id="MF_01148">
    <property type="entry name" value="Lnt"/>
    <property type="match status" value="1"/>
</dbReference>
<feature type="transmembrane region" description="Helical" evidence="10">
    <location>
        <begin position="117"/>
        <end position="135"/>
    </location>
</feature>
<dbReference type="GO" id="GO:0005886">
    <property type="term" value="C:plasma membrane"/>
    <property type="evidence" value="ECO:0007669"/>
    <property type="project" value="UniProtKB-SubCell"/>
</dbReference>
<dbReference type="EC" id="2.3.1.269" evidence="10"/>
<evidence type="ECO:0000256" key="6">
    <source>
        <dbReference type="ARBA" id="ARBA00022692"/>
    </source>
</evidence>
<evidence type="ECO:0000256" key="4">
    <source>
        <dbReference type="ARBA" id="ARBA00022519"/>
    </source>
</evidence>
<organism evidence="13 14">
    <name type="scientific">Helicobacter pylori Hp H-6</name>
    <dbReference type="NCBI Taxonomy" id="992061"/>
    <lineage>
        <taxon>Bacteria</taxon>
        <taxon>Pseudomonadati</taxon>
        <taxon>Campylobacterota</taxon>
        <taxon>Epsilonproteobacteria</taxon>
        <taxon>Campylobacterales</taxon>
        <taxon>Helicobacteraceae</taxon>
        <taxon>Helicobacter</taxon>
    </lineage>
</organism>
<evidence type="ECO:0000259" key="12">
    <source>
        <dbReference type="PROSITE" id="PS50263"/>
    </source>
</evidence>
<feature type="chain" id="PRO_5003736629" description="Apolipoprotein N-acyltransferase" evidence="11">
    <location>
        <begin position="24"/>
        <end position="427"/>
    </location>
</feature>
<evidence type="ECO:0000256" key="5">
    <source>
        <dbReference type="ARBA" id="ARBA00022679"/>
    </source>
</evidence>
<dbReference type="Gene3D" id="3.60.110.10">
    <property type="entry name" value="Carbon-nitrogen hydrolase"/>
    <property type="match status" value="1"/>
</dbReference>
<name>J0N9E9_HELPX</name>
<dbReference type="Pfam" id="PF00795">
    <property type="entry name" value="CN_hydrolase"/>
    <property type="match status" value="1"/>
</dbReference>
<keyword evidence="3 10" id="KW-1003">Cell membrane</keyword>
<feature type="signal peptide" evidence="11">
    <location>
        <begin position="1"/>
        <end position="23"/>
    </location>
</feature>
<evidence type="ECO:0000256" key="8">
    <source>
        <dbReference type="ARBA" id="ARBA00023136"/>
    </source>
</evidence>
<comment type="function">
    <text evidence="10">Catalyzes the phospholipid dependent N-acylation of the N-terminal cysteine of apolipoprotein, the last step in lipoprotein maturation.</text>
</comment>
<dbReference type="GO" id="GO:0042158">
    <property type="term" value="P:lipoprotein biosynthetic process"/>
    <property type="evidence" value="ECO:0007669"/>
    <property type="project" value="UniProtKB-UniRule"/>
</dbReference>
<dbReference type="PROSITE" id="PS51257">
    <property type="entry name" value="PROKAR_LIPOPROTEIN"/>
    <property type="match status" value="1"/>
</dbReference>
<dbReference type="InterPro" id="IPR004563">
    <property type="entry name" value="Apolipo_AcylTrfase"/>
</dbReference>
<evidence type="ECO:0000256" key="9">
    <source>
        <dbReference type="ARBA" id="ARBA00023315"/>
    </source>
</evidence>
<evidence type="ECO:0000256" key="7">
    <source>
        <dbReference type="ARBA" id="ARBA00022989"/>
    </source>
</evidence>
<dbReference type="GO" id="GO:0016410">
    <property type="term" value="F:N-acyltransferase activity"/>
    <property type="evidence" value="ECO:0007669"/>
    <property type="project" value="UniProtKB-UniRule"/>
</dbReference>
<dbReference type="PROSITE" id="PS50263">
    <property type="entry name" value="CN_HYDROLASE"/>
    <property type="match status" value="1"/>
</dbReference>
<proteinExistence type="inferred from homology"/>
<accession>J0N9E9</accession>
<comment type="catalytic activity">
    <reaction evidence="10">
        <text>N-terminal S-1,2-diacyl-sn-glyceryl-L-cysteinyl-[lipoprotein] + a glycerophospholipid = N-acyl-S-1,2-diacyl-sn-glyceryl-L-cysteinyl-[lipoprotein] + a 2-acyl-sn-glycero-3-phospholipid + H(+)</text>
        <dbReference type="Rhea" id="RHEA:48228"/>
        <dbReference type="Rhea" id="RHEA-COMP:14681"/>
        <dbReference type="Rhea" id="RHEA-COMP:14684"/>
        <dbReference type="ChEBI" id="CHEBI:15378"/>
        <dbReference type="ChEBI" id="CHEBI:136912"/>
        <dbReference type="ChEBI" id="CHEBI:140656"/>
        <dbReference type="ChEBI" id="CHEBI:140657"/>
        <dbReference type="ChEBI" id="CHEBI:140660"/>
        <dbReference type="EC" id="2.3.1.269"/>
    </reaction>
</comment>
<sequence length="427" mass="48883">MRLILFNQNAFLLACMFVSSVYANAVLDVYAVENPYISIILTSLLAPLSMLAFLKTPRNSAFALGFFVGVLLFYWCALSFRYSDFTYLLPLIIVLIALVYGVLFYLLLYFENPYFRLLSFLGSSFIHPFGFDWLVPDSFFSYSVFRVDKLSLGLIFLACIFLSAQNLKKYRMIGVLLLLGALDFHFFKTSDLKEVGNINIELVSTRTPQDLKFDSNYLNNIENNILKEIKIAQNKQKTLIVFPETAYPIALENSPFKAKLEDLSDNIAILIGTLRTQGYNLYNSSFLFSKKSVQIADKVILAPFGETMPLPEFLQKPLEKLFFGESAYLYRNAPHFSDFTLNDFTFRPLICYEGTSKAAYSNSPSKIFIVMSNNAWFSPSIEPTLQRTLLKYYARRYDKIILHSANFSTSYILSPSLLGDILFRKRS</sequence>
<protein>
    <recommendedName>
        <fullName evidence="10">Apolipoprotein N-acyltransferase</fullName>
        <shortName evidence="10">ALP N-acyltransferase</shortName>
        <ecNumber evidence="10">2.3.1.269</ecNumber>
    </recommendedName>
</protein>
<comment type="subcellular location">
    <subcellularLocation>
        <location evidence="1 10">Cell membrane</location>
        <topology evidence="1 10">Multi-pass membrane protein</topology>
    </subcellularLocation>
</comment>
<gene>
    <name evidence="10 13" type="primary">lnt</name>
    <name evidence="13" type="ORF">HPHPH6_0279</name>
</gene>
<keyword evidence="5 10" id="KW-0808">Transferase</keyword>
<dbReference type="NCBIfam" id="TIGR00546">
    <property type="entry name" value="lnt"/>
    <property type="match status" value="1"/>
</dbReference>
<evidence type="ECO:0000256" key="10">
    <source>
        <dbReference type="HAMAP-Rule" id="MF_01148"/>
    </source>
</evidence>
<dbReference type="InterPro" id="IPR003010">
    <property type="entry name" value="C-N_Hydrolase"/>
</dbReference>
<comment type="caution">
    <text evidence="13">The sequence shown here is derived from an EMBL/GenBank/DDBJ whole genome shotgun (WGS) entry which is preliminary data.</text>
</comment>
<evidence type="ECO:0000256" key="1">
    <source>
        <dbReference type="ARBA" id="ARBA00004651"/>
    </source>
</evidence>
<dbReference type="InterPro" id="IPR059110">
    <property type="entry name" value="Lnt_campylobact"/>
</dbReference>
<dbReference type="NCBIfam" id="NF008934">
    <property type="entry name" value="PRK12291.1"/>
    <property type="match status" value="1"/>
</dbReference>
<dbReference type="EMBL" id="AKOZ01000003">
    <property type="protein sequence ID" value="EJB83075.1"/>
    <property type="molecule type" value="Genomic_DNA"/>
</dbReference>
<dbReference type="Proteomes" id="UP000004177">
    <property type="component" value="Unassembled WGS sequence"/>
</dbReference>
<dbReference type="AlphaFoldDB" id="J0N9E9"/>
<keyword evidence="4" id="KW-0997">Cell inner membrane</keyword>
<comment type="caution">
    <text evidence="10">Lacks conserved residue(s) required for the propagation of feature annotation.</text>
</comment>
<dbReference type="PANTHER" id="PTHR38686">
    <property type="entry name" value="APOLIPOPROTEIN N-ACYLTRANSFERASE"/>
    <property type="match status" value="1"/>
</dbReference>
<dbReference type="PATRIC" id="fig|992061.3.peg.286"/>
<keyword evidence="13" id="KW-0449">Lipoprotein</keyword>
<feature type="transmembrane region" description="Helical" evidence="10">
    <location>
        <begin position="35"/>
        <end position="54"/>
    </location>
</feature>
<evidence type="ECO:0000256" key="2">
    <source>
        <dbReference type="ARBA" id="ARBA00010065"/>
    </source>
</evidence>
<dbReference type="Pfam" id="PF26365">
    <property type="entry name" value="ApoNAT_membrane"/>
    <property type="match status" value="1"/>
</dbReference>
<feature type="domain" description="CN hydrolase" evidence="12">
    <location>
        <begin position="203"/>
        <end position="427"/>
    </location>
</feature>
<dbReference type="PANTHER" id="PTHR38686:SF1">
    <property type="entry name" value="APOLIPOPROTEIN N-ACYLTRANSFERASE"/>
    <property type="match status" value="1"/>
</dbReference>
<evidence type="ECO:0000313" key="14">
    <source>
        <dbReference type="Proteomes" id="UP000004177"/>
    </source>
</evidence>
<feature type="transmembrane region" description="Helical" evidence="10">
    <location>
        <begin position="61"/>
        <end position="82"/>
    </location>
</feature>
<feature type="transmembrane region" description="Helical" evidence="10">
    <location>
        <begin position="147"/>
        <end position="163"/>
    </location>
</feature>
<comment type="similarity">
    <text evidence="2 10">Belongs to the CN hydrolase family. Apolipoprotein N-acyltransferase subfamily.</text>
</comment>